<dbReference type="OrthoDB" id="1492670at2"/>
<feature type="transmembrane region" description="Helical" evidence="1">
    <location>
        <begin position="20"/>
        <end position="42"/>
    </location>
</feature>
<evidence type="ECO:0000256" key="1">
    <source>
        <dbReference type="SAM" id="Phobius"/>
    </source>
</evidence>
<organism evidence="2 3">
    <name type="scientific">Pedobacter cryoconitis</name>
    <dbReference type="NCBI Taxonomy" id="188932"/>
    <lineage>
        <taxon>Bacteria</taxon>
        <taxon>Pseudomonadati</taxon>
        <taxon>Bacteroidota</taxon>
        <taxon>Sphingobacteriia</taxon>
        <taxon>Sphingobacteriales</taxon>
        <taxon>Sphingobacteriaceae</taxon>
        <taxon>Pedobacter</taxon>
    </lineage>
</organism>
<proteinExistence type="predicted"/>
<name>A0A327TCE1_9SPHI</name>
<protein>
    <submittedName>
        <fullName evidence="2">Uncharacterized protein</fullName>
    </submittedName>
</protein>
<gene>
    <name evidence="2" type="ORF">LY11_00379</name>
</gene>
<evidence type="ECO:0000313" key="3">
    <source>
        <dbReference type="Proteomes" id="UP000249754"/>
    </source>
</evidence>
<sequence>MQTTNESYLNQIKTAKRNYYIFAAVTLLIPALTLAFLANRILSLDKSLIKIEATMASFNVGTAGKGRPRYYFKVAEYPATFSRAYHGLFKSSPKDRIKAIYGHMPIFTNADTTSVPVSFYITAEDRVRLNSAKEEITWYYLSSGNIANQEKNGFYWDLYLNVSQQFSFFILATVACLLTMLTAIITLYWSARFLVVSSKSIHFTIVAVLILAGYLFISL</sequence>
<feature type="transmembrane region" description="Helical" evidence="1">
    <location>
        <begin position="168"/>
        <end position="189"/>
    </location>
</feature>
<accession>A0A327TCE1</accession>
<reference evidence="2 3" key="1">
    <citation type="submission" date="2018-06" db="EMBL/GenBank/DDBJ databases">
        <title>Genomic Encyclopedia of Archaeal and Bacterial Type Strains, Phase II (KMG-II): from individual species to whole genera.</title>
        <authorList>
            <person name="Goeker M."/>
        </authorList>
    </citation>
    <scope>NUCLEOTIDE SEQUENCE [LARGE SCALE GENOMIC DNA]</scope>
    <source>
        <strain evidence="2 3">DSM 14825</strain>
    </source>
</reference>
<keyword evidence="1" id="KW-0472">Membrane</keyword>
<keyword evidence="1" id="KW-0812">Transmembrane</keyword>
<comment type="caution">
    <text evidence="2">The sequence shown here is derived from an EMBL/GenBank/DDBJ whole genome shotgun (WGS) entry which is preliminary data.</text>
</comment>
<dbReference type="RefSeq" id="WP_111632022.1">
    <property type="nucleotide sequence ID" value="NZ_QLLR01000001.1"/>
</dbReference>
<dbReference type="AlphaFoldDB" id="A0A327TCE1"/>
<feature type="transmembrane region" description="Helical" evidence="1">
    <location>
        <begin position="201"/>
        <end position="217"/>
    </location>
</feature>
<dbReference type="Proteomes" id="UP000249754">
    <property type="component" value="Unassembled WGS sequence"/>
</dbReference>
<keyword evidence="1" id="KW-1133">Transmembrane helix</keyword>
<evidence type="ECO:0000313" key="2">
    <source>
        <dbReference type="EMBL" id="RAJ37303.1"/>
    </source>
</evidence>
<dbReference type="EMBL" id="QLLR01000001">
    <property type="protein sequence ID" value="RAJ37303.1"/>
    <property type="molecule type" value="Genomic_DNA"/>
</dbReference>